<dbReference type="HAMAP" id="MF_00074">
    <property type="entry name" value="16SrRNA_methyltr_G"/>
    <property type="match status" value="1"/>
</dbReference>
<dbReference type="SUPFAM" id="SSF53335">
    <property type="entry name" value="S-adenosyl-L-methionine-dependent methyltransferases"/>
    <property type="match status" value="1"/>
</dbReference>
<gene>
    <name evidence="4" type="primary">rsmG_44</name>
    <name evidence="4" type="ORF">SDC9_154302</name>
</gene>
<evidence type="ECO:0000313" key="4">
    <source>
        <dbReference type="EMBL" id="MPN07043.1"/>
    </source>
</evidence>
<keyword evidence="4" id="KW-0489">Methyltransferase</keyword>
<dbReference type="EMBL" id="VSSQ01053001">
    <property type="protein sequence ID" value="MPN07043.1"/>
    <property type="molecule type" value="Genomic_DNA"/>
</dbReference>
<sequence>MIESLAPEEIKKYIDENEARLRQYVSLLIKANELARLTGPSDEGTLWNGHIIDCAFALPLLPAGGSVIDVGTGGGLPGLVWAICRPGLHVTLLDSITRKCVQVERIAELMGLSNVTVVCSRSEDYAKKNLEKFDAAAARAVCAAGILAEYLAPFVKAKGRLIAFKGPKAREELAAVGNKWKNLGLSQPRLVPYELGDMNHCFAVWDKVGPLPKGMPRRPGMAEKFPWYR</sequence>
<dbReference type="InterPro" id="IPR029063">
    <property type="entry name" value="SAM-dependent_MTases_sf"/>
</dbReference>
<dbReference type="NCBIfam" id="TIGR00138">
    <property type="entry name" value="rsmG_gidB"/>
    <property type="match status" value="1"/>
</dbReference>
<organism evidence="4">
    <name type="scientific">bioreactor metagenome</name>
    <dbReference type="NCBI Taxonomy" id="1076179"/>
    <lineage>
        <taxon>unclassified sequences</taxon>
        <taxon>metagenomes</taxon>
        <taxon>ecological metagenomes</taxon>
    </lineage>
</organism>
<dbReference type="PANTHER" id="PTHR31760">
    <property type="entry name" value="S-ADENOSYL-L-METHIONINE-DEPENDENT METHYLTRANSFERASES SUPERFAMILY PROTEIN"/>
    <property type="match status" value="1"/>
</dbReference>
<keyword evidence="1" id="KW-0963">Cytoplasm</keyword>
<proteinExistence type="inferred from homology"/>
<evidence type="ECO:0000256" key="1">
    <source>
        <dbReference type="ARBA" id="ARBA00022490"/>
    </source>
</evidence>
<protein>
    <submittedName>
        <fullName evidence="4">Ribosomal RNA small subunit methyltransferase G</fullName>
        <ecNumber evidence="4">2.1.1.-</ecNumber>
    </submittedName>
</protein>
<comment type="caution">
    <text evidence="4">The sequence shown here is derived from an EMBL/GenBank/DDBJ whole genome shotgun (WGS) entry which is preliminary data.</text>
</comment>
<keyword evidence="3 4" id="KW-0808">Transferase</keyword>
<dbReference type="CDD" id="cd02440">
    <property type="entry name" value="AdoMet_MTases"/>
    <property type="match status" value="1"/>
</dbReference>
<keyword evidence="2" id="KW-0698">rRNA processing</keyword>
<dbReference type="EC" id="2.1.1.-" evidence="4"/>
<dbReference type="Gene3D" id="3.40.50.150">
    <property type="entry name" value="Vaccinia Virus protein VP39"/>
    <property type="match status" value="1"/>
</dbReference>
<dbReference type="GO" id="GO:0005829">
    <property type="term" value="C:cytosol"/>
    <property type="evidence" value="ECO:0007669"/>
    <property type="project" value="TreeGrafter"/>
</dbReference>
<evidence type="ECO:0000256" key="3">
    <source>
        <dbReference type="ARBA" id="ARBA00022679"/>
    </source>
</evidence>
<name>A0A645F308_9ZZZZ</name>
<dbReference type="PIRSF" id="PIRSF003078">
    <property type="entry name" value="GidB"/>
    <property type="match status" value="1"/>
</dbReference>
<evidence type="ECO:0000256" key="2">
    <source>
        <dbReference type="ARBA" id="ARBA00022552"/>
    </source>
</evidence>
<dbReference type="PANTHER" id="PTHR31760:SF0">
    <property type="entry name" value="S-ADENOSYL-L-METHIONINE-DEPENDENT METHYLTRANSFERASES SUPERFAMILY PROTEIN"/>
    <property type="match status" value="1"/>
</dbReference>
<dbReference type="Pfam" id="PF02527">
    <property type="entry name" value="GidB"/>
    <property type="match status" value="1"/>
</dbReference>
<dbReference type="AlphaFoldDB" id="A0A645F308"/>
<reference evidence="4" key="1">
    <citation type="submission" date="2019-08" db="EMBL/GenBank/DDBJ databases">
        <authorList>
            <person name="Kucharzyk K."/>
            <person name="Murdoch R.W."/>
            <person name="Higgins S."/>
            <person name="Loffler F."/>
        </authorList>
    </citation>
    <scope>NUCLEOTIDE SEQUENCE</scope>
</reference>
<dbReference type="GO" id="GO:0070043">
    <property type="term" value="F:rRNA (guanine-N7-)-methyltransferase activity"/>
    <property type="evidence" value="ECO:0007669"/>
    <property type="project" value="TreeGrafter"/>
</dbReference>
<accession>A0A645F308</accession>
<dbReference type="InterPro" id="IPR003682">
    <property type="entry name" value="rRNA_ssu_MeTfrase_G"/>
</dbReference>